<dbReference type="AlphaFoldDB" id="A0A410P2S5"/>
<sequence>MIKTSSNSRHKTWRRLLIIVAGVFLFWASASAVLTAILNAQLSALKPFFRSEGLTLGHGRAIFNLFSGAVINNFYCEDSEGFLWRIKRLGIGFDVSSVLRGKVEIKNLVFGESRIDPRRLFAHADDLGRITGRLDRNVGFFDTTYFGCDRLSLGESGAVAIQGYLSRLPGGLYISKGELTLLSVAFLQKVDPAALNGGIAEPLDYLLDIQVKDGTGEIQRFEINNALLHCAGSGKISGVGTDEAAIDMALNARRLILDDLPVINSKDMQTRGTAEFTLHLGGPLKRPDIRATLKIDNAEQEVLDGLSLRKVNGTVVYEKGRISSSRIDFFLNQVPFQADFLVDTSRTRPHIFLDLSSVPQGKDSSDLVVKLDADWTQDLRLRGEAGGSWRYVSQDLVHHIAFVVKGLEAGIDRDLSFSSDDVRLSFDVTSGKDNNTKDVFHRTFILKDVSATGRKQKEGFALEPLKAACYGGTLEGRVFFYSTTAGAFGANAEGHVRGMDLQTFVEQTPEQTSLILGRLDGDLKFDTELKDMLKGQFFVTNGVIEQNSLMNAVADFLGVPSLKKIAFKDLSVFFSGGRGDYSSKVSLTSDDVSALLEGDVTSYDTMDGYLSVVISTRLLNESKQFRKMLVYIKHDQPSVSFPFKISSYIESPRILWLKNEFKEKLSNLLPERNKRYLQKQVSSMVEGIKVE</sequence>
<evidence type="ECO:0000313" key="1">
    <source>
        <dbReference type="EMBL" id="QAT16495.1"/>
    </source>
</evidence>
<organism evidence="1 2">
    <name type="scientific">Velamenicoccus archaeovorus</name>
    <dbReference type="NCBI Taxonomy" id="1930593"/>
    <lineage>
        <taxon>Bacteria</taxon>
        <taxon>Pseudomonadati</taxon>
        <taxon>Candidatus Omnitrophota</taxon>
        <taxon>Candidatus Velamenicoccus</taxon>
    </lineage>
</organism>
<protein>
    <recommendedName>
        <fullName evidence="3">AsmA-like C-terminal domain-containing protein</fullName>
    </recommendedName>
</protein>
<dbReference type="Proteomes" id="UP000287243">
    <property type="component" value="Chromosome"/>
</dbReference>
<reference evidence="1 2" key="1">
    <citation type="submission" date="2017-01" db="EMBL/GenBank/DDBJ databases">
        <title>First insights into the biology of 'candidatus Vampirococcus archaeovorus'.</title>
        <authorList>
            <person name="Kizina J."/>
            <person name="Jordan S."/>
            <person name="Stueber K."/>
            <person name="Reinhardt R."/>
            <person name="Harder J."/>
        </authorList>
    </citation>
    <scope>NUCLEOTIDE SEQUENCE [LARGE SCALE GENOMIC DNA]</scope>
    <source>
        <strain evidence="1 2">LiM</strain>
    </source>
</reference>
<accession>A0A410P2S5</accession>
<keyword evidence="2" id="KW-1185">Reference proteome</keyword>
<proteinExistence type="predicted"/>
<evidence type="ECO:0008006" key="3">
    <source>
        <dbReference type="Google" id="ProtNLM"/>
    </source>
</evidence>
<dbReference type="KEGG" id="vai:BU251_01505"/>
<dbReference type="RefSeq" id="WP_128699134.1">
    <property type="nucleotide sequence ID" value="NZ_CP019384.1"/>
</dbReference>
<dbReference type="EMBL" id="CP019384">
    <property type="protein sequence ID" value="QAT16495.1"/>
    <property type="molecule type" value="Genomic_DNA"/>
</dbReference>
<evidence type="ECO:0000313" key="2">
    <source>
        <dbReference type="Proteomes" id="UP000287243"/>
    </source>
</evidence>
<gene>
    <name evidence="1" type="ORF">BU251_01505</name>
</gene>
<name>A0A410P2S5_VELA1</name>